<dbReference type="AlphaFoldDB" id="A0AAE0E1G1"/>
<feature type="region of interest" description="Disordered" evidence="1">
    <location>
        <begin position="71"/>
        <end position="90"/>
    </location>
</feature>
<evidence type="ECO:0000313" key="3">
    <source>
        <dbReference type="Proteomes" id="UP001281410"/>
    </source>
</evidence>
<reference evidence="2" key="1">
    <citation type="journal article" date="2023" name="Plant J.">
        <title>Genome sequences and population genomics provide insights into the demographic history, inbreeding, and mutation load of two 'living fossil' tree species of Dipteronia.</title>
        <authorList>
            <person name="Feng Y."/>
            <person name="Comes H.P."/>
            <person name="Chen J."/>
            <person name="Zhu S."/>
            <person name="Lu R."/>
            <person name="Zhang X."/>
            <person name="Li P."/>
            <person name="Qiu J."/>
            <person name="Olsen K.M."/>
            <person name="Qiu Y."/>
        </authorList>
    </citation>
    <scope>NUCLEOTIDE SEQUENCE</scope>
    <source>
        <strain evidence="2">NBL</strain>
    </source>
</reference>
<comment type="caution">
    <text evidence="2">The sequence shown here is derived from an EMBL/GenBank/DDBJ whole genome shotgun (WGS) entry which is preliminary data.</text>
</comment>
<proteinExistence type="predicted"/>
<dbReference type="EMBL" id="JANJYJ010000006">
    <property type="protein sequence ID" value="KAK3204192.1"/>
    <property type="molecule type" value="Genomic_DNA"/>
</dbReference>
<name>A0AAE0E1G1_9ROSI</name>
<organism evidence="2 3">
    <name type="scientific">Dipteronia sinensis</name>
    <dbReference type="NCBI Taxonomy" id="43782"/>
    <lineage>
        <taxon>Eukaryota</taxon>
        <taxon>Viridiplantae</taxon>
        <taxon>Streptophyta</taxon>
        <taxon>Embryophyta</taxon>
        <taxon>Tracheophyta</taxon>
        <taxon>Spermatophyta</taxon>
        <taxon>Magnoliopsida</taxon>
        <taxon>eudicotyledons</taxon>
        <taxon>Gunneridae</taxon>
        <taxon>Pentapetalae</taxon>
        <taxon>rosids</taxon>
        <taxon>malvids</taxon>
        <taxon>Sapindales</taxon>
        <taxon>Sapindaceae</taxon>
        <taxon>Hippocastanoideae</taxon>
        <taxon>Acereae</taxon>
        <taxon>Dipteronia</taxon>
    </lineage>
</organism>
<sequence>MEVYSRPPYVEIHVSSDVSGRHRDPMCLRRKEPLLHLKPTEGAAIRRSTAACLCIVAPSGAETGLHLTPAVERRSNSRRRWGGWPPQAAR</sequence>
<dbReference type="Proteomes" id="UP001281410">
    <property type="component" value="Unassembled WGS sequence"/>
</dbReference>
<evidence type="ECO:0000256" key="1">
    <source>
        <dbReference type="SAM" id="MobiDB-lite"/>
    </source>
</evidence>
<accession>A0AAE0E1G1</accession>
<evidence type="ECO:0000313" key="2">
    <source>
        <dbReference type="EMBL" id="KAK3204192.1"/>
    </source>
</evidence>
<keyword evidence="3" id="KW-1185">Reference proteome</keyword>
<protein>
    <submittedName>
        <fullName evidence="2">Uncharacterized protein</fullName>
    </submittedName>
</protein>
<gene>
    <name evidence="2" type="ORF">Dsin_018238</name>
</gene>